<evidence type="ECO:0000256" key="8">
    <source>
        <dbReference type="ARBA" id="ARBA00023306"/>
    </source>
</evidence>
<evidence type="ECO:0000256" key="10">
    <source>
        <dbReference type="RuleBase" id="RU003664"/>
    </source>
</evidence>
<comment type="subcellular location">
    <subcellularLocation>
        <location evidence="1 9 10">Cytoplasm</location>
    </subcellularLocation>
</comment>
<keyword evidence="3 9" id="KW-0963">Cytoplasm</keyword>
<evidence type="ECO:0000256" key="7">
    <source>
        <dbReference type="ARBA" id="ARBA00022840"/>
    </source>
</evidence>
<feature type="domain" description="Mur ligase central" evidence="12">
    <location>
        <begin position="102"/>
        <end position="232"/>
    </location>
</feature>
<evidence type="ECO:0000256" key="6">
    <source>
        <dbReference type="ARBA" id="ARBA00022741"/>
    </source>
</evidence>
<dbReference type="Proteomes" id="UP000178798">
    <property type="component" value="Unassembled WGS sequence"/>
</dbReference>
<feature type="binding site" evidence="9">
    <location>
        <begin position="104"/>
        <end position="110"/>
    </location>
    <ligand>
        <name>ATP</name>
        <dbReference type="ChEBI" id="CHEBI:30616"/>
    </ligand>
</feature>
<dbReference type="GO" id="GO:0008764">
    <property type="term" value="F:UDP-N-acetylmuramoylalanine-D-glutamate ligase activity"/>
    <property type="evidence" value="ECO:0007669"/>
    <property type="project" value="UniProtKB-UniRule"/>
</dbReference>
<dbReference type="HAMAP" id="MF_00639">
    <property type="entry name" value="MurD"/>
    <property type="match status" value="1"/>
</dbReference>
<evidence type="ECO:0000313" key="14">
    <source>
        <dbReference type="Proteomes" id="UP000178798"/>
    </source>
</evidence>
<sequence length="424" mass="47658">MVKNEKKVNIAILGFGQEGKAIFKYLKKSPQYKNTGISILDKKTNKNYLKNLNRFDIIFRSPGVPYNLSEIQKAIKNGVKFSSSTDLFFQNAKKIGCKIIGITGTKGKGTTSTLLYQILKSAKKDVYLAGNIGKPAIELLPKIKKKSIVILELSSFQLQDLNPPAGGPDIAVILDIFPDHLDAHKNLKEYFEAKSNIAKWQKKSDKIFYFDDSKRSKLIAEKSPAKKISVKNYLKNFNFDLKIPGKHNLKNSVMAATIAKNLGIDKKIILKTIKNFKGVEHRLEFVRQIGNIIFYNDSASTNPYTAAAAIKAFSEPKVLIAGGKDKNLDYSPFAKALKNSNTKLIILFGENKKKIEKAVVKSGIPVKLIKTLKNAVNLAYQKSKNYNLKPKNYILFSPASASFDMFKDYKDRGEKFKKMVRKLK</sequence>
<evidence type="ECO:0000259" key="11">
    <source>
        <dbReference type="Pfam" id="PF02875"/>
    </source>
</evidence>
<keyword evidence="5 9" id="KW-0132">Cell division</keyword>
<keyword evidence="4 9" id="KW-0436">Ligase</keyword>
<dbReference type="Gene3D" id="3.40.50.720">
    <property type="entry name" value="NAD(P)-binding Rossmann-like Domain"/>
    <property type="match status" value="1"/>
</dbReference>
<accession>A0A1F8DTU9</accession>
<dbReference type="SUPFAM" id="SSF53623">
    <property type="entry name" value="MurD-like peptide ligases, catalytic domain"/>
    <property type="match status" value="1"/>
</dbReference>
<keyword evidence="6 9" id="KW-0547">Nucleotide-binding</keyword>
<organism evidence="13 14">
    <name type="scientific">Candidatus Wolfebacteria bacterium RIFCSPLOWO2_01_FULL_38_11</name>
    <dbReference type="NCBI Taxonomy" id="1802556"/>
    <lineage>
        <taxon>Bacteria</taxon>
        <taxon>Candidatus Wolfeibacteriota</taxon>
    </lineage>
</organism>
<dbReference type="InterPro" id="IPR013221">
    <property type="entry name" value="Mur_ligase_cen"/>
</dbReference>
<dbReference type="InterPro" id="IPR005762">
    <property type="entry name" value="MurD"/>
</dbReference>
<keyword evidence="9 10" id="KW-0961">Cell wall biogenesis/degradation</keyword>
<dbReference type="PANTHER" id="PTHR43692:SF1">
    <property type="entry name" value="UDP-N-ACETYLMURAMOYLALANINE--D-GLUTAMATE LIGASE"/>
    <property type="match status" value="1"/>
</dbReference>
<dbReference type="Pfam" id="PF02875">
    <property type="entry name" value="Mur_ligase_C"/>
    <property type="match status" value="1"/>
</dbReference>
<evidence type="ECO:0000256" key="4">
    <source>
        <dbReference type="ARBA" id="ARBA00022598"/>
    </source>
</evidence>
<dbReference type="GO" id="GO:0005737">
    <property type="term" value="C:cytoplasm"/>
    <property type="evidence" value="ECO:0007669"/>
    <property type="project" value="UniProtKB-SubCell"/>
</dbReference>
<comment type="catalytic activity">
    <reaction evidence="9 10">
        <text>UDP-N-acetyl-alpha-D-muramoyl-L-alanine + D-glutamate + ATP = UDP-N-acetyl-alpha-D-muramoyl-L-alanyl-D-glutamate + ADP + phosphate + H(+)</text>
        <dbReference type="Rhea" id="RHEA:16429"/>
        <dbReference type="ChEBI" id="CHEBI:15378"/>
        <dbReference type="ChEBI" id="CHEBI:29986"/>
        <dbReference type="ChEBI" id="CHEBI:30616"/>
        <dbReference type="ChEBI" id="CHEBI:43474"/>
        <dbReference type="ChEBI" id="CHEBI:83898"/>
        <dbReference type="ChEBI" id="CHEBI:83900"/>
        <dbReference type="ChEBI" id="CHEBI:456216"/>
        <dbReference type="EC" id="6.3.2.9"/>
    </reaction>
</comment>
<gene>
    <name evidence="9" type="primary">murD</name>
    <name evidence="13" type="ORF">A2999_02980</name>
</gene>
<keyword evidence="7 9" id="KW-0067">ATP-binding</keyword>
<dbReference type="GO" id="GO:0004326">
    <property type="term" value="F:tetrahydrofolylpolyglutamate synthase activity"/>
    <property type="evidence" value="ECO:0007669"/>
    <property type="project" value="InterPro"/>
</dbReference>
<comment type="pathway">
    <text evidence="2 9 10">Cell wall biogenesis; peptidoglycan biosynthesis.</text>
</comment>
<dbReference type="GO" id="GO:0051301">
    <property type="term" value="P:cell division"/>
    <property type="evidence" value="ECO:0007669"/>
    <property type="project" value="UniProtKB-KW"/>
</dbReference>
<evidence type="ECO:0000256" key="1">
    <source>
        <dbReference type="ARBA" id="ARBA00004496"/>
    </source>
</evidence>
<dbReference type="Pfam" id="PF08245">
    <property type="entry name" value="Mur_ligase_M"/>
    <property type="match status" value="1"/>
</dbReference>
<evidence type="ECO:0000256" key="5">
    <source>
        <dbReference type="ARBA" id="ARBA00022618"/>
    </source>
</evidence>
<reference evidence="13 14" key="1">
    <citation type="journal article" date="2016" name="Nat. Commun.">
        <title>Thousands of microbial genomes shed light on interconnected biogeochemical processes in an aquifer system.</title>
        <authorList>
            <person name="Anantharaman K."/>
            <person name="Brown C.T."/>
            <person name="Hug L.A."/>
            <person name="Sharon I."/>
            <person name="Castelle C.J."/>
            <person name="Probst A.J."/>
            <person name="Thomas B.C."/>
            <person name="Singh A."/>
            <person name="Wilkins M.J."/>
            <person name="Karaoz U."/>
            <person name="Brodie E.L."/>
            <person name="Williams K.H."/>
            <person name="Hubbard S.S."/>
            <person name="Banfield J.F."/>
        </authorList>
    </citation>
    <scope>NUCLEOTIDE SEQUENCE [LARGE SCALE GENOMIC DNA]</scope>
</reference>
<dbReference type="GO" id="GO:0005524">
    <property type="term" value="F:ATP binding"/>
    <property type="evidence" value="ECO:0007669"/>
    <property type="project" value="UniProtKB-UniRule"/>
</dbReference>
<evidence type="ECO:0000313" key="13">
    <source>
        <dbReference type="EMBL" id="OGM91419.1"/>
    </source>
</evidence>
<evidence type="ECO:0000256" key="2">
    <source>
        <dbReference type="ARBA" id="ARBA00004752"/>
    </source>
</evidence>
<dbReference type="NCBIfam" id="TIGR01087">
    <property type="entry name" value="murD"/>
    <property type="match status" value="1"/>
</dbReference>
<dbReference type="InterPro" id="IPR036565">
    <property type="entry name" value="Mur-like_cat_sf"/>
</dbReference>
<dbReference type="InterPro" id="IPR018109">
    <property type="entry name" value="Folylpolyglutamate_synth_CS"/>
</dbReference>
<dbReference type="STRING" id="1802556.A2999_02980"/>
<dbReference type="Gene3D" id="3.40.1190.10">
    <property type="entry name" value="Mur-like, catalytic domain"/>
    <property type="match status" value="1"/>
</dbReference>
<comment type="similarity">
    <text evidence="9">Belongs to the MurCDEF family.</text>
</comment>
<dbReference type="EC" id="6.3.2.9" evidence="9 10"/>
<dbReference type="PROSITE" id="PS01011">
    <property type="entry name" value="FOLYLPOLYGLU_SYNT_1"/>
    <property type="match status" value="1"/>
</dbReference>
<evidence type="ECO:0000256" key="9">
    <source>
        <dbReference type="HAMAP-Rule" id="MF_00639"/>
    </source>
</evidence>
<evidence type="ECO:0000259" key="12">
    <source>
        <dbReference type="Pfam" id="PF08245"/>
    </source>
</evidence>
<name>A0A1F8DTU9_9BACT</name>
<dbReference type="UniPathway" id="UPA00219"/>
<proteinExistence type="inferred from homology"/>
<dbReference type="GO" id="GO:0009252">
    <property type="term" value="P:peptidoglycan biosynthetic process"/>
    <property type="evidence" value="ECO:0007669"/>
    <property type="project" value="UniProtKB-UniRule"/>
</dbReference>
<dbReference type="GO" id="GO:0008360">
    <property type="term" value="P:regulation of cell shape"/>
    <property type="evidence" value="ECO:0007669"/>
    <property type="project" value="UniProtKB-KW"/>
</dbReference>
<evidence type="ECO:0000256" key="3">
    <source>
        <dbReference type="ARBA" id="ARBA00022490"/>
    </source>
</evidence>
<dbReference type="GO" id="GO:0071555">
    <property type="term" value="P:cell wall organization"/>
    <property type="evidence" value="ECO:0007669"/>
    <property type="project" value="UniProtKB-KW"/>
</dbReference>
<dbReference type="InterPro" id="IPR004101">
    <property type="entry name" value="Mur_ligase_C"/>
</dbReference>
<protein>
    <recommendedName>
        <fullName evidence="9 10">UDP-N-acetylmuramoylalanine--D-glutamate ligase</fullName>
        <ecNumber evidence="9 10">6.3.2.9</ecNumber>
    </recommendedName>
    <alternativeName>
        <fullName evidence="9">D-glutamic acid-adding enzyme</fullName>
    </alternativeName>
    <alternativeName>
        <fullName evidence="9">UDP-N-acetylmuramoyl-L-alanyl-D-glutamate synthetase</fullName>
    </alternativeName>
</protein>
<dbReference type="Gene3D" id="3.90.190.20">
    <property type="entry name" value="Mur ligase, C-terminal domain"/>
    <property type="match status" value="1"/>
</dbReference>
<comment type="function">
    <text evidence="9 10">Cell wall formation. Catalyzes the addition of glutamate to the nucleotide precursor UDP-N-acetylmuramoyl-L-alanine (UMA).</text>
</comment>
<dbReference type="InterPro" id="IPR036615">
    <property type="entry name" value="Mur_ligase_C_dom_sf"/>
</dbReference>
<dbReference type="SUPFAM" id="SSF53244">
    <property type="entry name" value="MurD-like peptide ligases, peptide-binding domain"/>
    <property type="match status" value="1"/>
</dbReference>
<comment type="caution">
    <text evidence="13">The sequence shown here is derived from an EMBL/GenBank/DDBJ whole genome shotgun (WGS) entry which is preliminary data.</text>
</comment>
<dbReference type="EMBL" id="MGIQ01000008">
    <property type="protein sequence ID" value="OGM91419.1"/>
    <property type="molecule type" value="Genomic_DNA"/>
</dbReference>
<dbReference type="PANTHER" id="PTHR43692">
    <property type="entry name" value="UDP-N-ACETYLMURAMOYLALANINE--D-GLUTAMATE LIGASE"/>
    <property type="match status" value="1"/>
</dbReference>
<feature type="domain" description="Mur ligase C-terminal" evidence="11">
    <location>
        <begin position="281"/>
        <end position="384"/>
    </location>
</feature>
<keyword evidence="9 10" id="KW-0573">Peptidoglycan synthesis</keyword>
<keyword evidence="8 9" id="KW-0131">Cell cycle</keyword>
<dbReference type="AlphaFoldDB" id="A0A1F8DTU9"/>
<keyword evidence="9 10" id="KW-0133">Cell shape</keyword>